<evidence type="ECO:0000313" key="3">
    <source>
        <dbReference type="Proteomes" id="UP001430356"/>
    </source>
</evidence>
<gene>
    <name evidence="2" type="ORF">NESM_000195100</name>
</gene>
<dbReference type="PANTHER" id="PTHR46088">
    <property type="entry name" value="TUBULIN--TYROSINE LIGASE-LIKE PROTEIN 12"/>
    <property type="match status" value="1"/>
</dbReference>
<organism evidence="2 3">
    <name type="scientific">Novymonas esmeraldas</name>
    <dbReference type="NCBI Taxonomy" id="1808958"/>
    <lineage>
        <taxon>Eukaryota</taxon>
        <taxon>Discoba</taxon>
        <taxon>Euglenozoa</taxon>
        <taxon>Kinetoplastea</taxon>
        <taxon>Metakinetoplastina</taxon>
        <taxon>Trypanosomatida</taxon>
        <taxon>Trypanosomatidae</taxon>
        <taxon>Novymonas</taxon>
    </lineage>
</organism>
<sequence length="680" mass="73652">MQTYEEFQAALEGWLVAAGVPMRLHRRLHDKIRGGVFDSGRSFALARWARETDESESGGEDSEEEAAAAAVATPASVHHYPGYYLVANCDLRAEEDIWLVDHCCTFQLPTLRDALTRDETLRRRLETIVRLEPAAEAATAVASVEQQVDRLWAHLWPYVGTYTLLNPRHDDAHEHYWFVADEIGSALHCAFEDDADAEDGAAGVNTQLLTLPFYFAAQQCVFSLMWLTAPVEAGAVLTRRPRHRFEPYCGKAVSRVLCESWSGEPPKPDVVQACRAAWQEHRRRQTHVAARRTARNEVEEEANRESQQRRGVVVAEAVYPPICALAVQWSDRASADDTAPPLPVYVSHRGVASALAASPAFRERAGATGSFRLVSLPGEAAVVWMTNHAFRGVSDFAGARYVVHLPEEAQLTVPRHLAALLQTAVGHTPLVVDHLDAVSQLRELVGSAVEEGGTEGGGGAAESVWELRSEDGRRVWGPATLSDWPRVRELLRVAETAPLCAKRVVDAEALSLVAGARMVLHIPVLVRSLRSAATALDAYVHRFSWASFAPLAGGAAAAGAAAGPPCRAPLSGDVVWGQLAALTGRAGVWETEVLPALRRLLRDVLVAVTPADGVDHARRGAVWEAQFQLVLQDGGAAAPVLLGFDHQLDYGAVLQLAPSLFEDVLNTLCLGSGGGGAHRL</sequence>
<reference evidence="2 3" key="1">
    <citation type="journal article" date="2021" name="MBio">
        <title>A New Model Trypanosomatid, Novymonas esmeraldas: Genomic Perception of Its 'Candidatus Pandoraea novymonadis' Endosymbiont.</title>
        <authorList>
            <person name="Zakharova A."/>
            <person name="Saura A."/>
            <person name="Butenko A."/>
            <person name="Podesvova L."/>
            <person name="Warmusova S."/>
            <person name="Kostygov A.Y."/>
            <person name="Nenarokova A."/>
            <person name="Lukes J."/>
            <person name="Opperdoes F.R."/>
            <person name="Yurchenko V."/>
        </authorList>
    </citation>
    <scope>NUCLEOTIDE SEQUENCE [LARGE SCALE GENOMIC DNA]</scope>
    <source>
        <strain evidence="2 3">E262AT.01</strain>
    </source>
</reference>
<dbReference type="Proteomes" id="UP001430356">
    <property type="component" value="Unassembled WGS sequence"/>
</dbReference>
<dbReference type="InterPro" id="IPR057954">
    <property type="entry name" value="SET_TTL12"/>
</dbReference>
<comment type="caution">
    <text evidence="2">The sequence shown here is derived from an EMBL/GenBank/DDBJ whole genome shotgun (WGS) entry which is preliminary data.</text>
</comment>
<proteinExistence type="predicted"/>
<accession>A0AAW0F884</accession>
<dbReference type="GO" id="GO:0005737">
    <property type="term" value="C:cytoplasm"/>
    <property type="evidence" value="ECO:0007669"/>
    <property type="project" value="TreeGrafter"/>
</dbReference>
<feature type="domain" description="Tubulin--tyrosine ligase-like protein 12 SET-like" evidence="1">
    <location>
        <begin position="95"/>
        <end position="239"/>
    </location>
</feature>
<dbReference type="Pfam" id="PF25556">
    <property type="entry name" value="SET_TTL"/>
    <property type="match status" value="1"/>
</dbReference>
<dbReference type="InterPro" id="IPR027749">
    <property type="entry name" value="TTLL12"/>
</dbReference>
<dbReference type="EMBL" id="JAECZO010000014">
    <property type="protein sequence ID" value="KAK7201329.1"/>
    <property type="molecule type" value="Genomic_DNA"/>
</dbReference>
<dbReference type="AlphaFoldDB" id="A0AAW0F884"/>
<evidence type="ECO:0000259" key="1">
    <source>
        <dbReference type="Pfam" id="PF25556"/>
    </source>
</evidence>
<protein>
    <recommendedName>
        <fullName evidence="1">Tubulin--tyrosine ligase-like protein 12 SET-like domain-containing protein</fullName>
    </recommendedName>
</protein>
<dbReference type="PANTHER" id="PTHR46088:SF1">
    <property type="entry name" value="TUBULIN--TYROSINE LIGASE-LIKE PROTEIN 12"/>
    <property type="match status" value="1"/>
</dbReference>
<keyword evidence="3" id="KW-1185">Reference proteome</keyword>
<evidence type="ECO:0000313" key="2">
    <source>
        <dbReference type="EMBL" id="KAK7201329.1"/>
    </source>
</evidence>
<name>A0AAW0F884_9TRYP</name>